<dbReference type="EMBL" id="SOZI01000005">
    <property type="protein sequence ID" value="TNY24106.1"/>
    <property type="molecule type" value="Genomic_DNA"/>
</dbReference>
<keyword evidence="3" id="KW-1185">Reference proteome</keyword>
<organism evidence="2 3">
    <name type="scientific">Rhodotorula diobovata</name>
    <dbReference type="NCBI Taxonomy" id="5288"/>
    <lineage>
        <taxon>Eukaryota</taxon>
        <taxon>Fungi</taxon>
        <taxon>Dikarya</taxon>
        <taxon>Basidiomycota</taxon>
        <taxon>Pucciniomycotina</taxon>
        <taxon>Microbotryomycetes</taxon>
        <taxon>Sporidiobolales</taxon>
        <taxon>Sporidiobolaceae</taxon>
        <taxon>Rhodotorula</taxon>
    </lineage>
</organism>
<comment type="caution">
    <text evidence="2">The sequence shown here is derived from an EMBL/GenBank/DDBJ whole genome shotgun (WGS) entry which is preliminary data.</text>
</comment>
<protein>
    <submittedName>
        <fullName evidence="2">Uncharacterized protein</fullName>
    </submittedName>
</protein>
<feature type="compositionally biased region" description="Low complexity" evidence="1">
    <location>
        <begin position="158"/>
        <end position="185"/>
    </location>
</feature>
<name>A0A5C5G6H3_9BASI</name>
<proteinExistence type="predicted"/>
<dbReference type="AlphaFoldDB" id="A0A5C5G6H3"/>
<dbReference type="Proteomes" id="UP000311382">
    <property type="component" value="Unassembled WGS sequence"/>
</dbReference>
<gene>
    <name evidence="2" type="ORF">DMC30DRAFT_388028</name>
</gene>
<feature type="region of interest" description="Disordered" evidence="1">
    <location>
        <begin position="151"/>
        <end position="185"/>
    </location>
</feature>
<evidence type="ECO:0000313" key="2">
    <source>
        <dbReference type="EMBL" id="TNY24106.1"/>
    </source>
</evidence>
<accession>A0A5C5G6H3</accession>
<reference evidence="2 3" key="1">
    <citation type="submission" date="2019-03" db="EMBL/GenBank/DDBJ databases">
        <title>Rhodosporidium diobovatum UCD-FST 08-225 genome sequencing, assembly, and annotation.</title>
        <authorList>
            <person name="Fakankun I.U."/>
            <person name="Fristensky B."/>
            <person name="Levin D.B."/>
        </authorList>
    </citation>
    <scope>NUCLEOTIDE SEQUENCE [LARGE SCALE GENOMIC DNA]</scope>
    <source>
        <strain evidence="2 3">UCD-FST 08-225</strain>
    </source>
</reference>
<sequence>MPWAADWAWSRQAAWPSQVDCKPLATPLSLKRGGIEGGCSIPVRALVTKGWFEAASIRQIEGGLFDHLGSTSNRTGVDQACSTGPPTSTPPWSTPLLEQGIEQAPFDLSSGRVASTGPLPALLDQGIESGLFDHCSNHTLPPLVDYYSTRPPSSHPYSTSRHATAASSSPCRASRPPSPPRLASSPCAQSAYLGAVEGMLPSSRAEMRHSAVISCRVCAQRERATGWNVENRGGEQQGDTRVSSVRGRTAARETKTHLYIG</sequence>
<evidence type="ECO:0000313" key="3">
    <source>
        <dbReference type="Proteomes" id="UP000311382"/>
    </source>
</evidence>
<evidence type="ECO:0000256" key="1">
    <source>
        <dbReference type="SAM" id="MobiDB-lite"/>
    </source>
</evidence>